<dbReference type="InterPro" id="IPR041627">
    <property type="entry name" value="AAA_lid_6"/>
</dbReference>
<dbReference type="PRINTS" id="PR00819">
    <property type="entry name" value="CBXCFQXSUPER"/>
</dbReference>
<dbReference type="SUPFAM" id="SSF52540">
    <property type="entry name" value="P-loop containing nucleoside triphosphate hydrolases"/>
    <property type="match status" value="1"/>
</dbReference>
<accession>A0ABW3MGD4</accession>
<keyword evidence="5" id="KW-1185">Reference proteome</keyword>
<protein>
    <recommendedName>
        <fullName evidence="3">CbbX AAA lid domain-containing protein</fullName>
    </recommendedName>
</protein>
<dbReference type="Pfam" id="PF17866">
    <property type="entry name" value="AAA_lid_6"/>
    <property type="match status" value="1"/>
</dbReference>
<keyword evidence="2" id="KW-0067">ATP-binding</keyword>
<evidence type="ECO:0000259" key="3">
    <source>
        <dbReference type="Pfam" id="PF17866"/>
    </source>
</evidence>
<name>A0ABW3MGD4_9PSEU</name>
<evidence type="ECO:0000256" key="1">
    <source>
        <dbReference type="ARBA" id="ARBA00022741"/>
    </source>
</evidence>
<organism evidence="4 5">
    <name type="scientific">Kibdelosporangium lantanae</name>
    <dbReference type="NCBI Taxonomy" id="1497396"/>
    <lineage>
        <taxon>Bacteria</taxon>
        <taxon>Bacillati</taxon>
        <taxon>Actinomycetota</taxon>
        <taxon>Actinomycetes</taxon>
        <taxon>Pseudonocardiales</taxon>
        <taxon>Pseudonocardiaceae</taxon>
        <taxon>Kibdelosporangium</taxon>
    </lineage>
</organism>
<dbReference type="Proteomes" id="UP001597045">
    <property type="component" value="Unassembled WGS sequence"/>
</dbReference>
<reference evidence="5" key="1">
    <citation type="journal article" date="2019" name="Int. J. Syst. Evol. Microbiol.">
        <title>The Global Catalogue of Microorganisms (GCM) 10K type strain sequencing project: providing services to taxonomists for standard genome sequencing and annotation.</title>
        <authorList>
            <consortium name="The Broad Institute Genomics Platform"/>
            <consortium name="The Broad Institute Genome Sequencing Center for Infectious Disease"/>
            <person name="Wu L."/>
            <person name="Ma J."/>
        </authorList>
    </citation>
    <scope>NUCLEOTIDE SEQUENCE [LARGE SCALE GENOMIC DNA]</scope>
    <source>
        <strain evidence="5">JCM 31486</strain>
    </source>
</reference>
<evidence type="ECO:0000313" key="5">
    <source>
        <dbReference type="Proteomes" id="UP001597045"/>
    </source>
</evidence>
<proteinExistence type="predicted"/>
<evidence type="ECO:0000313" key="4">
    <source>
        <dbReference type="EMBL" id="MFD1049406.1"/>
    </source>
</evidence>
<feature type="domain" description="CbbX AAA lid" evidence="3">
    <location>
        <begin position="60"/>
        <end position="101"/>
    </location>
</feature>
<evidence type="ECO:0000256" key="2">
    <source>
        <dbReference type="ARBA" id="ARBA00022840"/>
    </source>
</evidence>
<keyword evidence="1" id="KW-0547">Nucleotide-binding</keyword>
<sequence>MKAFLDTNPGLRSRFSRVVEFPPYTPKELVRIFAHLARQAHYEVDERVLNLVGEHFEVTQQGNAREARKIFEAMLERQAERLAEVDDPTRDQLLWLLPADFPQDIDHNQEYLA</sequence>
<comment type="caution">
    <text evidence="4">The sequence shown here is derived from an EMBL/GenBank/DDBJ whole genome shotgun (WGS) entry which is preliminary data.</text>
</comment>
<dbReference type="EMBL" id="JBHTIS010002158">
    <property type="protein sequence ID" value="MFD1049406.1"/>
    <property type="molecule type" value="Genomic_DNA"/>
</dbReference>
<gene>
    <name evidence="4" type="ORF">ACFQ1S_29650</name>
</gene>
<dbReference type="Gene3D" id="1.10.8.60">
    <property type="match status" value="1"/>
</dbReference>
<dbReference type="InterPro" id="IPR000641">
    <property type="entry name" value="CbxX/CfxQ"/>
</dbReference>
<dbReference type="InterPro" id="IPR027417">
    <property type="entry name" value="P-loop_NTPase"/>
</dbReference>